<evidence type="ECO:0000313" key="2">
    <source>
        <dbReference type="Proteomes" id="UP001519271"/>
    </source>
</evidence>
<name>A0ABS4G589_9CLOT</name>
<dbReference type="RefSeq" id="WP_209459882.1">
    <property type="nucleotide sequence ID" value="NZ_JAGGKC010000018.1"/>
</dbReference>
<dbReference type="Proteomes" id="UP001519271">
    <property type="component" value="Unassembled WGS sequence"/>
</dbReference>
<reference evidence="1 2" key="1">
    <citation type="submission" date="2021-03" db="EMBL/GenBank/DDBJ databases">
        <title>Genomic Encyclopedia of Type Strains, Phase IV (KMG-IV): sequencing the most valuable type-strain genomes for metagenomic binning, comparative biology and taxonomic classification.</title>
        <authorList>
            <person name="Goeker M."/>
        </authorList>
    </citation>
    <scope>NUCLEOTIDE SEQUENCE [LARGE SCALE GENOMIC DNA]</scope>
    <source>
        <strain evidence="1 2">DSM 6139</strain>
    </source>
</reference>
<protein>
    <recommendedName>
        <fullName evidence="3">DUF2922 domain-containing protein</fullName>
    </recommendedName>
</protein>
<proteinExistence type="predicted"/>
<accession>A0ABS4G589</accession>
<dbReference type="InterPro" id="IPR021321">
    <property type="entry name" value="DUF2922"/>
</dbReference>
<dbReference type="Pfam" id="PF11148">
    <property type="entry name" value="DUF2922"/>
    <property type="match status" value="1"/>
</dbReference>
<dbReference type="EMBL" id="JAGGKC010000018">
    <property type="protein sequence ID" value="MBP1919686.1"/>
    <property type="molecule type" value="Genomic_DNA"/>
</dbReference>
<keyword evidence="2" id="KW-1185">Reference proteome</keyword>
<gene>
    <name evidence="1" type="ORF">J2Z34_002182</name>
</gene>
<sequence>MNSLSMVFVNKAGRNSTFRIPKVRTDVTELEIQELMNLLITKNVLFEGDQELESIDSAVITRQETMAV</sequence>
<evidence type="ECO:0000313" key="1">
    <source>
        <dbReference type="EMBL" id="MBP1919686.1"/>
    </source>
</evidence>
<comment type="caution">
    <text evidence="1">The sequence shown here is derived from an EMBL/GenBank/DDBJ whole genome shotgun (WGS) entry which is preliminary data.</text>
</comment>
<organism evidence="1 2">
    <name type="scientific">Youngiibacter multivorans</name>
    <dbReference type="NCBI Taxonomy" id="937251"/>
    <lineage>
        <taxon>Bacteria</taxon>
        <taxon>Bacillati</taxon>
        <taxon>Bacillota</taxon>
        <taxon>Clostridia</taxon>
        <taxon>Eubacteriales</taxon>
        <taxon>Clostridiaceae</taxon>
        <taxon>Youngiibacter</taxon>
    </lineage>
</organism>
<evidence type="ECO:0008006" key="3">
    <source>
        <dbReference type="Google" id="ProtNLM"/>
    </source>
</evidence>